<dbReference type="PANTHER" id="PTHR48079">
    <property type="entry name" value="PROTEIN YEEZ"/>
    <property type="match status" value="1"/>
</dbReference>
<organism evidence="3 4">
    <name type="scientific">Hyphomicrobium facile</name>
    <dbReference type="NCBI Taxonomy" id="51670"/>
    <lineage>
        <taxon>Bacteria</taxon>
        <taxon>Pseudomonadati</taxon>
        <taxon>Pseudomonadota</taxon>
        <taxon>Alphaproteobacteria</taxon>
        <taxon>Hyphomicrobiales</taxon>
        <taxon>Hyphomicrobiaceae</taxon>
        <taxon>Hyphomicrobium</taxon>
    </lineage>
</organism>
<dbReference type="PANTHER" id="PTHR48079:SF6">
    <property type="entry name" value="NAD(P)-BINDING DOMAIN-CONTAINING PROTEIN-RELATED"/>
    <property type="match status" value="1"/>
</dbReference>
<dbReference type="GO" id="GO:0004029">
    <property type="term" value="F:aldehyde dehydrogenase (NAD+) activity"/>
    <property type="evidence" value="ECO:0007669"/>
    <property type="project" value="TreeGrafter"/>
</dbReference>
<dbReference type="RefSeq" id="WP_092863677.1">
    <property type="nucleotide sequence ID" value="NZ_FPCH01000001.1"/>
</dbReference>
<protein>
    <submittedName>
        <fullName evidence="3">UDP-glucose 4-epimerase</fullName>
    </submittedName>
</protein>
<dbReference type="InterPro" id="IPR051783">
    <property type="entry name" value="NAD(P)-dependent_oxidoreduct"/>
</dbReference>
<evidence type="ECO:0000256" key="1">
    <source>
        <dbReference type="SAM" id="MobiDB-lite"/>
    </source>
</evidence>
<dbReference type="InterPro" id="IPR036291">
    <property type="entry name" value="NAD(P)-bd_dom_sf"/>
</dbReference>
<accession>A0A1I7MVM4</accession>
<proteinExistence type="predicted"/>
<feature type="domain" description="NAD-dependent epimerase/dehydratase" evidence="2">
    <location>
        <begin position="7"/>
        <end position="223"/>
    </location>
</feature>
<gene>
    <name evidence="3" type="ORF">SAMN04488557_0477</name>
</gene>
<dbReference type="STRING" id="51670.SAMN04488557_0477"/>
<evidence type="ECO:0000313" key="4">
    <source>
        <dbReference type="Proteomes" id="UP000199423"/>
    </source>
</evidence>
<evidence type="ECO:0000259" key="2">
    <source>
        <dbReference type="Pfam" id="PF01370"/>
    </source>
</evidence>
<dbReference type="InterPro" id="IPR001509">
    <property type="entry name" value="Epimerase_deHydtase"/>
</dbReference>
<feature type="region of interest" description="Disordered" evidence="1">
    <location>
        <begin position="304"/>
        <end position="328"/>
    </location>
</feature>
<dbReference type="Proteomes" id="UP000199423">
    <property type="component" value="Unassembled WGS sequence"/>
</dbReference>
<dbReference type="Gene3D" id="3.40.50.720">
    <property type="entry name" value="NAD(P)-binding Rossmann-like Domain"/>
    <property type="match status" value="1"/>
</dbReference>
<name>A0A1I7MVM4_9HYPH</name>
<dbReference type="AlphaFoldDB" id="A0A1I7MVM4"/>
<evidence type="ECO:0000313" key="3">
    <source>
        <dbReference type="EMBL" id="SFV26437.1"/>
    </source>
</evidence>
<dbReference type="GO" id="GO:0005737">
    <property type="term" value="C:cytoplasm"/>
    <property type="evidence" value="ECO:0007669"/>
    <property type="project" value="TreeGrafter"/>
</dbReference>
<reference evidence="4" key="1">
    <citation type="submission" date="2016-10" db="EMBL/GenBank/DDBJ databases">
        <authorList>
            <person name="Varghese N."/>
            <person name="Submissions S."/>
        </authorList>
    </citation>
    <scope>NUCLEOTIDE SEQUENCE [LARGE SCALE GENOMIC DNA]</scope>
    <source>
        <strain evidence="4">DSM 1565</strain>
    </source>
</reference>
<dbReference type="SUPFAM" id="SSF51735">
    <property type="entry name" value="NAD(P)-binding Rossmann-fold domains"/>
    <property type="match status" value="1"/>
</dbReference>
<dbReference type="Pfam" id="PF01370">
    <property type="entry name" value="Epimerase"/>
    <property type="match status" value="1"/>
</dbReference>
<dbReference type="OrthoDB" id="9814124at2"/>
<sequence length="328" mass="34931">MAIAQRILVTGASGFIGQHVVRMLADRGYSVRAASRQPIVFDSPRVEGVAVGDMSRSFAAEFLVRGVDAVVHAAGLSHARTNLPDAAYTAINVDATRQLARAARAARVRRFVLMSSIRAQVGATHPGVVTETTFPTPTDAYGRSKLAAEGVLAKMLEGSPTHWTVLRPVLVYGGGVRGNMATLMRLAALPLPLPFAALKARRSLLSIGNLLSAIQYVLQTQTAENATFIVADPAPLTIAEIIRALRRGAGRPEMLLPVPEASLAAVLRMAGKPHFADRLTGDLVVDAVRLRRIGWAPPEETLGALAASARAGPSSERPKPPRYRAARH</sequence>
<keyword evidence="4" id="KW-1185">Reference proteome</keyword>
<dbReference type="EMBL" id="FPCH01000001">
    <property type="protein sequence ID" value="SFV26437.1"/>
    <property type="molecule type" value="Genomic_DNA"/>
</dbReference>